<comment type="caution">
    <text evidence="1">The sequence shown here is derived from an EMBL/GenBank/DDBJ whole genome shotgun (WGS) entry which is preliminary data.</text>
</comment>
<dbReference type="Proteomes" id="UP000032046">
    <property type="component" value="Unassembled WGS sequence"/>
</dbReference>
<gene>
    <name evidence="1" type="ORF">ST44_11040</name>
</gene>
<dbReference type="AlphaFoldDB" id="A0A0D0ITR6"/>
<dbReference type="RefSeq" id="WP_042519977.1">
    <property type="nucleotide sequence ID" value="NZ_JAXESS010000041.1"/>
</dbReference>
<name>A0A0D0ITR6_9BACT</name>
<dbReference type="EMBL" id="JXQK01000080">
    <property type="protein sequence ID" value="KIP60529.1"/>
    <property type="molecule type" value="Genomic_DNA"/>
</dbReference>
<protein>
    <submittedName>
        <fullName evidence="1">Uncharacterized protein</fullName>
    </submittedName>
</protein>
<reference evidence="1 2" key="1">
    <citation type="submission" date="2015-01" db="EMBL/GenBank/DDBJ databases">
        <title>Comparative genomics of non-oral Prevotella species.</title>
        <authorList>
            <person name="Accetto T."/>
            <person name="Nograsek B."/>
            <person name="Avgustin G."/>
        </authorList>
    </citation>
    <scope>NUCLEOTIDE SEQUENCE [LARGE SCALE GENOMIC DNA]</scope>
    <source>
        <strain evidence="1 2">P5-119</strain>
    </source>
</reference>
<evidence type="ECO:0000313" key="1">
    <source>
        <dbReference type="EMBL" id="KIP60529.1"/>
    </source>
</evidence>
<keyword evidence="2" id="KW-1185">Reference proteome</keyword>
<organism evidence="1 2">
    <name type="scientific">Prevotella pectinovora</name>
    <dbReference type="NCBI Taxonomy" id="1602169"/>
    <lineage>
        <taxon>Bacteria</taxon>
        <taxon>Pseudomonadati</taxon>
        <taxon>Bacteroidota</taxon>
        <taxon>Bacteroidia</taxon>
        <taxon>Bacteroidales</taxon>
        <taxon>Prevotellaceae</taxon>
        <taxon>Prevotella</taxon>
    </lineage>
</organism>
<proteinExistence type="predicted"/>
<accession>A0A0D0ITR6</accession>
<evidence type="ECO:0000313" key="2">
    <source>
        <dbReference type="Proteomes" id="UP000032046"/>
    </source>
</evidence>
<sequence>MEKGDELNSYVFNLFVYDLDNGVFEFFTGWKFFGIDVKEAVSNAEQWIEKSFPNFDSLEWVIERTDVKRQTHFFINSIPIDKYISAYNNVKNK</sequence>